<proteinExistence type="predicted"/>
<organism evidence="1 2">
    <name type="scientific">Burkholderia thailandensis (strain ATCC 700388 / DSM 13276 / CCUG 48851 / CIP 106301 / E264)</name>
    <dbReference type="NCBI Taxonomy" id="271848"/>
    <lineage>
        <taxon>Bacteria</taxon>
        <taxon>Pseudomonadati</taxon>
        <taxon>Pseudomonadota</taxon>
        <taxon>Betaproteobacteria</taxon>
        <taxon>Burkholderiales</taxon>
        <taxon>Burkholderiaceae</taxon>
        <taxon>Burkholderia</taxon>
        <taxon>pseudomallei group</taxon>
    </lineage>
</organism>
<evidence type="ECO:0000313" key="2">
    <source>
        <dbReference type="Proteomes" id="UP000001930"/>
    </source>
</evidence>
<dbReference type="AlphaFoldDB" id="Q2T8V1"/>
<dbReference type="Proteomes" id="UP000001930">
    <property type="component" value="Chromosome II"/>
</dbReference>
<sequence>MKGERNAGVSSGAATNVAPLFRRVHRTVALPAWRAYRLRRTGRKSPALSAAEAQRERQHMLVSLRHVVDTLRRFEGALACVRRSRRSSVLESIWLPDTARPAGAEVDDPVALANALMGIRRRRVRELLALRLP</sequence>
<name>Q2T8V1_BURTA</name>
<dbReference type="EMBL" id="CP000085">
    <property type="protein sequence ID" value="ABC34244.1"/>
    <property type="molecule type" value="Genomic_DNA"/>
</dbReference>
<dbReference type="KEGG" id="bte:BTH_II0196"/>
<gene>
    <name evidence="1" type="ordered locus">BTH_II0196</name>
</gene>
<keyword evidence="2" id="KW-1185">Reference proteome</keyword>
<accession>Q2T8V1</accession>
<protein>
    <submittedName>
        <fullName evidence="1">Uncharacterized protein</fullName>
    </submittedName>
</protein>
<evidence type="ECO:0000313" key="1">
    <source>
        <dbReference type="EMBL" id="ABC34244.1"/>
    </source>
</evidence>
<dbReference type="HOGENOM" id="CLU_1902785_0_0_4"/>
<reference evidence="1 2" key="1">
    <citation type="journal article" date="2005" name="BMC Genomics">
        <title>Bacterial genome adaptation to niches: divergence of the potential virulence genes in three Burkholderia species of different survival strategies.</title>
        <authorList>
            <person name="Kim H.S."/>
            <person name="Schell M.A."/>
            <person name="Yu Y."/>
            <person name="Ulrich R.L."/>
            <person name="Sarria S.H."/>
            <person name="Nierman W.C."/>
            <person name="DeShazer D."/>
        </authorList>
    </citation>
    <scope>NUCLEOTIDE SEQUENCE [LARGE SCALE GENOMIC DNA]</scope>
    <source>
        <strain evidence="2">ATCC 700388 / DSM 13276 / CCUG 48851 / CIP 106301 / E264</strain>
    </source>
</reference>